<evidence type="ECO:0000313" key="1">
    <source>
        <dbReference type="EMBL" id="PZO08930.1"/>
    </source>
</evidence>
<gene>
    <name evidence="1" type="ORF">DCF25_21965</name>
</gene>
<evidence type="ECO:0000313" key="2">
    <source>
        <dbReference type="Proteomes" id="UP000249354"/>
    </source>
</evidence>
<dbReference type="Gene3D" id="3.40.50.300">
    <property type="entry name" value="P-loop containing nucleotide triphosphate hydrolases"/>
    <property type="match status" value="1"/>
</dbReference>
<dbReference type="AlphaFoldDB" id="A0A2W4TQM8"/>
<dbReference type="InterPro" id="IPR027417">
    <property type="entry name" value="P-loop_NTPase"/>
</dbReference>
<dbReference type="EMBL" id="QBMC01000264">
    <property type="protein sequence ID" value="PZO08930.1"/>
    <property type="molecule type" value="Genomic_DNA"/>
</dbReference>
<accession>A0A2W4TQM8</accession>
<proteinExistence type="predicted"/>
<reference evidence="2" key="1">
    <citation type="submission" date="2018-04" db="EMBL/GenBank/DDBJ databases">
        <authorList>
            <person name="Cornet L."/>
        </authorList>
    </citation>
    <scope>NUCLEOTIDE SEQUENCE [LARGE SCALE GENOMIC DNA]</scope>
</reference>
<evidence type="ECO:0008006" key="3">
    <source>
        <dbReference type="Google" id="ProtNLM"/>
    </source>
</evidence>
<reference evidence="1 2" key="2">
    <citation type="submission" date="2018-06" db="EMBL/GenBank/DDBJ databases">
        <title>Metagenomic assembly of (sub)arctic Cyanobacteria and their associated microbiome from non-axenic cultures.</title>
        <authorList>
            <person name="Baurain D."/>
        </authorList>
    </citation>
    <scope>NUCLEOTIDE SEQUENCE [LARGE SCALE GENOMIC DNA]</scope>
    <source>
        <strain evidence="1">ULC129bin1</strain>
    </source>
</reference>
<comment type="caution">
    <text evidence="1">The sequence shown here is derived from an EMBL/GenBank/DDBJ whole genome shotgun (WGS) entry which is preliminary data.</text>
</comment>
<sequence length="100" mass="11014">MDIAALVQAVRSAIAPTHIRYRVLLTKVDSRSINEAKEAQTMLKALDIPACSGFIRTYKAHERAALEGVSITQLRGANAKEASADYRAIAQEIQTDWKKS</sequence>
<dbReference type="SUPFAM" id="SSF52540">
    <property type="entry name" value="P-loop containing nucleoside triphosphate hydrolases"/>
    <property type="match status" value="1"/>
</dbReference>
<name>A0A2W4TQM8_9CYAN</name>
<protein>
    <recommendedName>
        <fullName evidence="3">ParA family protein</fullName>
    </recommendedName>
</protein>
<dbReference type="Proteomes" id="UP000249354">
    <property type="component" value="Unassembled WGS sequence"/>
</dbReference>
<organism evidence="1 2">
    <name type="scientific">Leptolyngbya foveolarum</name>
    <dbReference type="NCBI Taxonomy" id="47253"/>
    <lineage>
        <taxon>Bacteria</taxon>
        <taxon>Bacillati</taxon>
        <taxon>Cyanobacteriota</taxon>
        <taxon>Cyanophyceae</taxon>
        <taxon>Leptolyngbyales</taxon>
        <taxon>Leptolyngbyaceae</taxon>
        <taxon>Leptolyngbya group</taxon>
        <taxon>Leptolyngbya</taxon>
    </lineage>
</organism>